<evidence type="ECO:0000313" key="2">
    <source>
        <dbReference type="EMBL" id="GFB23913.1"/>
    </source>
</evidence>
<accession>A0A699L7L8</accession>
<comment type="caution">
    <text evidence="2">The sequence shown here is derived from an EMBL/GenBank/DDBJ whole genome shotgun (WGS) entry which is preliminary data.</text>
</comment>
<keyword evidence="1" id="KW-0175">Coiled coil</keyword>
<name>A0A699L7L8_TANCI</name>
<organism evidence="2">
    <name type="scientific">Tanacetum cinerariifolium</name>
    <name type="common">Dalmatian daisy</name>
    <name type="synonym">Chrysanthemum cinerariifolium</name>
    <dbReference type="NCBI Taxonomy" id="118510"/>
    <lineage>
        <taxon>Eukaryota</taxon>
        <taxon>Viridiplantae</taxon>
        <taxon>Streptophyta</taxon>
        <taxon>Embryophyta</taxon>
        <taxon>Tracheophyta</taxon>
        <taxon>Spermatophyta</taxon>
        <taxon>Magnoliopsida</taxon>
        <taxon>eudicotyledons</taxon>
        <taxon>Gunneridae</taxon>
        <taxon>Pentapetalae</taxon>
        <taxon>asterids</taxon>
        <taxon>campanulids</taxon>
        <taxon>Asterales</taxon>
        <taxon>Asteraceae</taxon>
        <taxon>Asteroideae</taxon>
        <taxon>Anthemideae</taxon>
        <taxon>Anthemidinae</taxon>
        <taxon>Tanacetum</taxon>
    </lineage>
</organism>
<evidence type="ECO:0000256" key="1">
    <source>
        <dbReference type="SAM" id="Coils"/>
    </source>
</evidence>
<feature type="non-terminal residue" evidence="2">
    <location>
        <position position="278"/>
    </location>
</feature>
<gene>
    <name evidence="2" type="ORF">Tci_695884</name>
</gene>
<dbReference type="AlphaFoldDB" id="A0A699L7L8"/>
<proteinExistence type="predicted"/>
<protein>
    <submittedName>
        <fullName evidence="2">Uncharacterized protein</fullName>
    </submittedName>
</protein>
<sequence>MKLLRSLPPAWNNIALIIRNKLDIETLSMDDLYNNIKVYEAEIKGQSSLSSNSYNVAFVSSENTSNINETINTIHDRPATGLKEQPFASRYADDVMFYFFASQSNTPQLDNEDLEQIDTDDLEEIHLKWSKLVLIRQELSITIPTEEGILLENDVHQGIRLEEAIKEKDNLKEKLTKFEESSKNLTKLINSQVSANDKTGLGYDSQLSENEMSKCEIFEASSDSSVSEINEDNSQAKDKYKVEIEYRVVPPPYTGNYMPLRADISFAKLDDSVFKFKI</sequence>
<dbReference type="EMBL" id="BKCJ010582778">
    <property type="protein sequence ID" value="GFB23913.1"/>
    <property type="molecule type" value="Genomic_DNA"/>
</dbReference>
<feature type="coiled-coil region" evidence="1">
    <location>
        <begin position="161"/>
        <end position="188"/>
    </location>
</feature>
<reference evidence="2" key="1">
    <citation type="journal article" date="2019" name="Sci. Rep.">
        <title>Draft genome of Tanacetum cinerariifolium, the natural source of mosquito coil.</title>
        <authorList>
            <person name="Yamashiro T."/>
            <person name="Shiraishi A."/>
            <person name="Satake H."/>
            <person name="Nakayama K."/>
        </authorList>
    </citation>
    <scope>NUCLEOTIDE SEQUENCE</scope>
</reference>